<keyword evidence="5" id="KW-0143">Chaperone</keyword>
<dbReference type="PANTHER" id="PTHR34773">
    <property type="entry name" value="FLAGELLAR SECRETION CHAPERONE FLIS"/>
    <property type="match status" value="1"/>
</dbReference>
<name>R9PTM8_AGAAL</name>
<dbReference type="NCBIfam" id="TIGR00208">
    <property type="entry name" value="fliS"/>
    <property type="match status" value="1"/>
</dbReference>
<proteinExistence type="inferred from homology"/>
<keyword evidence="8" id="KW-1185">Reference proteome</keyword>
<keyword evidence="3 6" id="KW-0963">Cytoplasm</keyword>
<dbReference type="Pfam" id="PF02561">
    <property type="entry name" value="FliS"/>
    <property type="match status" value="1"/>
</dbReference>
<dbReference type="SUPFAM" id="SSF101116">
    <property type="entry name" value="Flagellar export chaperone FliS"/>
    <property type="match status" value="1"/>
</dbReference>
<gene>
    <name evidence="7" type="ORF">AALB_2776</name>
</gene>
<dbReference type="GO" id="GO:0005829">
    <property type="term" value="C:cytosol"/>
    <property type="evidence" value="ECO:0007669"/>
    <property type="project" value="UniProtKB-SubCell"/>
</dbReference>
<dbReference type="EMBL" id="BARX01000019">
    <property type="protein sequence ID" value="GAD02696.1"/>
    <property type="molecule type" value="Genomic_DNA"/>
</dbReference>
<dbReference type="GO" id="GO:0044780">
    <property type="term" value="P:bacterial-type flagellum assembly"/>
    <property type="evidence" value="ECO:0007669"/>
    <property type="project" value="InterPro"/>
</dbReference>
<comment type="subcellular location">
    <subcellularLocation>
        <location evidence="1 6">Cytoplasm</location>
        <location evidence="1 6">Cytosol</location>
    </subcellularLocation>
</comment>
<evidence type="ECO:0000256" key="2">
    <source>
        <dbReference type="ARBA" id="ARBA00008787"/>
    </source>
</evidence>
<protein>
    <recommendedName>
        <fullName evidence="6">Flagellar secretion chaperone FliS</fullName>
    </recommendedName>
</protein>
<sequence>MYQKGINQYRQVGVKDQVATADPHRITQILMQTALENLAVAKGCIERADYQNKGKPLAKATSILTSLKNTLDFERGGDIAGNLNDLYEFMLTRLSEASIANDAAIVEEVIELMLPIKSAWDQIPEADKQQAYQMRGE</sequence>
<evidence type="ECO:0000256" key="4">
    <source>
        <dbReference type="ARBA" id="ARBA00022795"/>
    </source>
</evidence>
<evidence type="ECO:0000313" key="8">
    <source>
        <dbReference type="Proteomes" id="UP000014461"/>
    </source>
</evidence>
<comment type="caution">
    <text evidence="7">The sequence shown here is derived from an EMBL/GenBank/DDBJ whole genome shotgun (WGS) entry which is preliminary data.</text>
</comment>
<keyword evidence="7" id="KW-0966">Cell projection</keyword>
<evidence type="ECO:0000256" key="5">
    <source>
        <dbReference type="ARBA" id="ARBA00023186"/>
    </source>
</evidence>
<comment type="similarity">
    <text evidence="2 6">Belongs to the FliS family.</text>
</comment>
<dbReference type="CDD" id="cd16098">
    <property type="entry name" value="FliS"/>
    <property type="match status" value="1"/>
</dbReference>
<evidence type="ECO:0000313" key="7">
    <source>
        <dbReference type="EMBL" id="GAD02696.1"/>
    </source>
</evidence>
<organism evidence="7 8">
    <name type="scientific">Agarivorans albus MKT 106</name>
    <dbReference type="NCBI Taxonomy" id="1331007"/>
    <lineage>
        <taxon>Bacteria</taxon>
        <taxon>Pseudomonadati</taxon>
        <taxon>Pseudomonadota</taxon>
        <taxon>Gammaproteobacteria</taxon>
        <taxon>Alteromonadales</taxon>
        <taxon>Alteromonadaceae</taxon>
        <taxon>Agarivorans</taxon>
    </lineage>
</organism>
<dbReference type="AlphaFoldDB" id="R9PTM8"/>
<dbReference type="PANTHER" id="PTHR34773:SF1">
    <property type="entry name" value="FLAGELLAR SECRETION CHAPERONE FLIS"/>
    <property type="match status" value="1"/>
</dbReference>
<dbReference type="STRING" id="1331007.AALB_2776"/>
<dbReference type="InterPro" id="IPR036584">
    <property type="entry name" value="FliS_sf"/>
</dbReference>
<dbReference type="Proteomes" id="UP000014461">
    <property type="component" value="Unassembled WGS sequence"/>
</dbReference>
<dbReference type="RefSeq" id="WP_016402463.1">
    <property type="nucleotide sequence ID" value="NZ_BARX01000019.1"/>
</dbReference>
<dbReference type="Gene3D" id="1.20.120.340">
    <property type="entry name" value="Flagellar protein FliS"/>
    <property type="match status" value="1"/>
</dbReference>
<keyword evidence="7" id="KW-0969">Cilium</keyword>
<keyword evidence="7" id="KW-0282">Flagellum</keyword>
<dbReference type="OrthoDB" id="9792010at2"/>
<accession>R9PTM8</accession>
<dbReference type="GO" id="GO:0071973">
    <property type="term" value="P:bacterial-type flagellum-dependent cell motility"/>
    <property type="evidence" value="ECO:0007669"/>
    <property type="project" value="TreeGrafter"/>
</dbReference>
<evidence type="ECO:0000256" key="3">
    <source>
        <dbReference type="ARBA" id="ARBA00022490"/>
    </source>
</evidence>
<evidence type="ECO:0000256" key="6">
    <source>
        <dbReference type="PIRNR" id="PIRNR039090"/>
    </source>
</evidence>
<keyword evidence="4 6" id="KW-1005">Bacterial flagellum biogenesis</keyword>
<reference evidence="7" key="1">
    <citation type="journal article" date="2013" name="Genome Announc.">
        <title>Draft Genome Sequence of Agarivorans albus Strain MKT 106T, an Agarolytic Marine Bacterium.</title>
        <authorList>
            <person name="Yasuike M."/>
            <person name="Nakamura Y."/>
            <person name="Kai W."/>
            <person name="Fujiwara A."/>
            <person name="Fukui Y."/>
            <person name="Satomi M."/>
            <person name="Sano M."/>
        </authorList>
    </citation>
    <scope>NUCLEOTIDE SEQUENCE [LARGE SCALE GENOMIC DNA]</scope>
</reference>
<dbReference type="InterPro" id="IPR003713">
    <property type="entry name" value="FliS"/>
</dbReference>
<evidence type="ECO:0000256" key="1">
    <source>
        <dbReference type="ARBA" id="ARBA00004514"/>
    </source>
</evidence>
<dbReference type="PIRSF" id="PIRSF039090">
    <property type="entry name" value="Flis"/>
    <property type="match status" value="1"/>
</dbReference>